<dbReference type="GO" id="GO:0016020">
    <property type="term" value="C:membrane"/>
    <property type="evidence" value="ECO:0007669"/>
    <property type="project" value="UniProtKB-SubCell"/>
</dbReference>
<feature type="transmembrane region" description="Helical" evidence="6">
    <location>
        <begin position="183"/>
        <end position="203"/>
    </location>
</feature>
<sequence>MNQKVKWSILAAIACVFWGISGLFGKNLFNSNPLITPIFLTKIRMVISGIIILLFAKITNQKPFTIWKNKKDAVTVSAYGLFGLVPVQLFYFMVVKEANASIATVLQFIGPFFVIFWMLITKQQVYRNLDLISATLAFLGVFLLATHGNLQTLTLSPGALFFGMLSAVGVATNTLIPRRIITSYPTVVITGWGLLIAGIALFIFDPSVPKISITWGMIIDLAGVIVIGTLIPFQWMAGALRYISPSTASLLDAFEPISAMIGSVILFNLILSPMDIIGSVMIIGAVLLVSLNPPRLTKKAHR</sequence>
<feature type="transmembrane region" description="Helical" evidence="6">
    <location>
        <begin position="76"/>
        <end position="94"/>
    </location>
</feature>
<feature type="domain" description="EamA" evidence="7">
    <location>
        <begin position="6"/>
        <end position="145"/>
    </location>
</feature>
<name>A0AAP3GX58_9LACO</name>
<evidence type="ECO:0000313" key="8">
    <source>
        <dbReference type="EMBL" id="MCZ3845094.1"/>
    </source>
</evidence>
<evidence type="ECO:0000313" key="9">
    <source>
        <dbReference type="Proteomes" id="UP001213015"/>
    </source>
</evidence>
<keyword evidence="4 6" id="KW-1133">Transmembrane helix</keyword>
<reference evidence="8" key="1">
    <citation type="submission" date="2022-01" db="EMBL/GenBank/DDBJ databases">
        <title>VMRC isolate genome collection.</title>
        <authorList>
            <person name="France M."/>
            <person name="Rutt L."/>
            <person name="Humphrys M."/>
            <person name="Ravel J."/>
        </authorList>
    </citation>
    <scope>NUCLEOTIDE SEQUENCE</scope>
    <source>
        <strain evidence="8">C0127B5</strain>
    </source>
</reference>
<dbReference type="PANTHER" id="PTHR32322">
    <property type="entry name" value="INNER MEMBRANE TRANSPORTER"/>
    <property type="match status" value="1"/>
</dbReference>
<keyword evidence="3 6" id="KW-0812">Transmembrane</keyword>
<feature type="transmembrane region" description="Helical" evidence="6">
    <location>
        <begin position="249"/>
        <end position="270"/>
    </location>
</feature>
<dbReference type="Pfam" id="PF00892">
    <property type="entry name" value="EamA"/>
    <property type="match status" value="2"/>
</dbReference>
<dbReference type="EMBL" id="JAKHLF010000010">
    <property type="protein sequence ID" value="MCZ3845094.1"/>
    <property type="molecule type" value="Genomic_DNA"/>
</dbReference>
<dbReference type="RefSeq" id="WP_006585995.1">
    <property type="nucleotide sequence ID" value="NZ_CABMGH010000039.1"/>
</dbReference>
<dbReference type="InterPro" id="IPR037185">
    <property type="entry name" value="EmrE-like"/>
</dbReference>
<comment type="subcellular location">
    <subcellularLocation>
        <location evidence="1">Endomembrane system</location>
        <topology evidence="1">Multi-pass membrane protein</topology>
    </subcellularLocation>
</comment>
<comment type="caution">
    <text evidence="8">The sequence shown here is derived from an EMBL/GenBank/DDBJ whole genome shotgun (WGS) entry which is preliminary data.</text>
</comment>
<comment type="similarity">
    <text evidence="2">Belongs to the EamA transporter family.</text>
</comment>
<evidence type="ECO:0000256" key="5">
    <source>
        <dbReference type="ARBA" id="ARBA00023136"/>
    </source>
</evidence>
<gene>
    <name evidence="8" type="ORF">L2422_06245</name>
</gene>
<feature type="transmembrane region" description="Helical" evidence="6">
    <location>
        <begin position="156"/>
        <end position="176"/>
    </location>
</feature>
<feature type="transmembrane region" description="Helical" evidence="6">
    <location>
        <begin position="131"/>
        <end position="150"/>
    </location>
</feature>
<feature type="domain" description="EamA" evidence="7">
    <location>
        <begin position="159"/>
        <end position="290"/>
    </location>
</feature>
<keyword evidence="5 6" id="KW-0472">Membrane</keyword>
<dbReference type="Proteomes" id="UP001213015">
    <property type="component" value="Unassembled WGS sequence"/>
</dbReference>
<proteinExistence type="inferred from homology"/>
<feature type="transmembrane region" description="Helical" evidence="6">
    <location>
        <begin position="100"/>
        <end position="119"/>
    </location>
</feature>
<dbReference type="AlphaFoldDB" id="A0AAP3GX58"/>
<feature type="transmembrane region" description="Helical" evidence="6">
    <location>
        <begin position="35"/>
        <end position="56"/>
    </location>
</feature>
<dbReference type="InterPro" id="IPR050638">
    <property type="entry name" value="AA-Vitamin_Transporters"/>
</dbReference>
<evidence type="ECO:0000256" key="2">
    <source>
        <dbReference type="ARBA" id="ARBA00007362"/>
    </source>
</evidence>
<feature type="transmembrane region" description="Helical" evidence="6">
    <location>
        <begin position="215"/>
        <end position="237"/>
    </location>
</feature>
<evidence type="ECO:0000259" key="7">
    <source>
        <dbReference type="Pfam" id="PF00892"/>
    </source>
</evidence>
<evidence type="ECO:0000256" key="6">
    <source>
        <dbReference type="SAM" id="Phobius"/>
    </source>
</evidence>
<dbReference type="SUPFAM" id="SSF103481">
    <property type="entry name" value="Multidrug resistance efflux transporter EmrE"/>
    <property type="match status" value="2"/>
</dbReference>
<dbReference type="InterPro" id="IPR000620">
    <property type="entry name" value="EamA_dom"/>
</dbReference>
<evidence type="ECO:0000256" key="4">
    <source>
        <dbReference type="ARBA" id="ARBA00022989"/>
    </source>
</evidence>
<dbReference type="PANTHER" id="PTHR32322:SF2">
    <property type="entry name" value="EAMA DOMAIN-CONTAINING PROTEIN"/>
    <property type="match status" value="1"/>
</dbReference>
<evidence type="ECO:0000256" key="1">
    <source>
        <dbReference type="ARBA" id="ARBA00004127"/>
    </source>
</evidence>
<accession>A0AAP3GX58</accession>
<evidence type="ECO:0000256" key="3">
    <source>
        <dbReference type="ARBA" id="ARBA00022692"/>
    </source>
</evidence>
<feature type="transmembrane region" description="Helical" evidence="6">
    <location>
        <begin position="276"/>
        <end position="293"/>
    </location>
</feature>
<organism evidence="8 9">
    <name type="scientific">Lactobacillus mulieris</name>
    <dbReference type="NCBI Taxonomy" id="2508708"/>
    <lineage>
        <taxon>Bacteria</taxon>
        <taxon>Bacillati</taxon>
        <taxon>Bacillota</taxon>
        <taxon>Bacilli</taxon>
        <taxon>Lactobacillales</taxon>
        <taxon>Lactobacillaceae</taxon>
        <taxon>Lactobacillus</taxon>
    </lineage>
</organism>
<protein>
    <submittedName>
        <fullName evidence="8">DMT family transporter</fullName>
    </submittedName>
</protein>